<dbReference type="InterPro" id="IPR009729">
    <property type="entry name" value="Gal-3-0_sulfotransfrase"/>
</dbReference>
<evidence type="ECO:0000256" key="5">
    <source>
        <dbReference type="ARBA" id="ARBA00022968"/>
    </source>
</evidence>
<evidence type="ECO:0000256" key="2">
    <source>
        <dbReference type="ARBA" id="ARBA00008124"/>
    </source>
</evidence>
<keyword evidence="8 10" id="KW-0472">Membrane</keyword>
<evidence type="ECO:0000256" key="9">
    <source>
        <dbReference type="ARBA" id="ARBA00023180"/>
    </source>
</evidence>
<organism evidence="11 12">
    <name type="scientific">Sipha flava</name>
    <name type="common">yellow sugarcane aphid</name>
    <dbReference type="NCBI Taxonomy" id="143950"/>
    <lineage>
        <taxon>Eukaryota</taxon>
        <taxon>Metazoa</taxon>
        <taxon>Ecdysozoa</taxon>
        <taxon>Arthropoda</taxon>
        <taxon>Hexapoda</taxon>
        <taxon>Insecta</taxon>
        <taxon>Pterygota</taxon>
        <taxon>Neoptera</taxon>
        <taxon>Paraneoptera</taxon>
        <taxon>Hemiptera</taxon>
        <taxon>Sternorrhyncha</taxon>
        <taxon>Aphidomorpha</taxon>
        <taxon>Aphidoidea</taxon>
        <taxon>Aphididae</taxon>
        <taxon>Sipha</taxon>
    </lineage>
</organism>
<keyword evidence="6 10" id="KW-1133">Transmembrane helix</keyword>
<comment type="similarity">
    <text evidence="2">Belongs to the galactose-3-O-sulfotransferase family.</text>
</comment>
<dbReference type="GeneID" id="112687891"/>
<evidence type="ECO:0000256" key="7">
    <source>
        <dbReference type="ARBA" id="ARBA00023034"/>
    </source>
</evidence>
<keyword evidence="3" id="KW-0808">Transferase</keyword>
<dbReference type="Proteomes" id="UP000694846">
    <property type="component" value="Unplaced"/>
</dbReference>
<evidence type="ECO:0000256" key="10">
    <source>
        <dbReference type="SAM" id="Phobius"/>
    </source>
</evidence>
<evidence type="ECO:0000313" key="11">
    <source>
        <dbReference type="Proteomes" id="UP000694846"/>
    </source>
</evidence>
<keyword evidence="7" id="KW-0333">Golgi apparatus</keyword>
<dbReference type="Pfam" id="PF06990">
    <property type="entry name" value="Gal-3-0_sulfotr"/>
    <property type="match status" value="1"/>
</dbReference>
<dbReference type="SUPFAM" id="SSF52540">
    <property type="entry name" value="P-loop containing nucleoside triphosphate hydrolases"/>
    <property type="match status" value="1"/>
</dbReference>
<keyword evidence="9" id="KW-0325">Glycoprotein</keyword>
<dbReference type="GO" id="GO:0009247">
    <property type="term" value="P:glycolipid biosynthetic process"/>
    <property type="evidence" value="ECO:0007669"/>
    <property type="project" value="InterPro"/>
</dbReference>
<dbReference type="GO" id="GO:0000139">
    <property type="term" value="C:Golgi membrane"/>
    <property type="evidence" value="ECO:0007669"/>
    <property type="project" value="UniProtKB-SubCell"/>
</dbReference>
<evidence type="ECO:0000256" key="1">
    <source>
        <dbReference type="ARBA" id="ARBA00004323"/>
    </source>
</evidence>
<evidence type="ECO:0000256" key="8">
    <source>
        <dbReference type="ARBA" id="ARBA00023136"/>
    </source>
</evidence>
<keyword evidence="4 10" id="KW-0812">Transmembrane</keyword>
<feature type="transmembrane region" description="Helical" evidence="10">
    <location>
        <begin position="9"/>
        <end position="27"/>
    </location>
</feature>
<evidence type="ECO:0000256" key="6">
    <source>
        <dbReference type="ARBA" id="ARBA00022989"/>
    </source>
</evidence>
<evidence type="ECO:0000256" key="3">
    <source>
        <dbReference type="ARBA" id="ARBA00022679"/>
    </source>
</evidence>
<dbReference type="InterPro" id="IPR027417">
    <property type="entry name" value="P-loop_NTPase"/>
</dbReference>
<sequence>MLFIKIKYCAIYIVTLMFLSFVMYFIFIQNEPNYRSIEPKRPLTIVEEKQRVFFLKTHKCAGTTIQNILMRYGHKENLDFLLPNKNNYVGNPEHFNISMVINVTADNKFDLFVHHTRYSQDVKSVMRSGTFFVTILREPTSLFQSMYSFYHFEKKYKNNLTKFISNLSNNSSFRKNVQRYSKKLGINQMSWDLGMAPEDFESTKMINKFIDIIENDFDFIMIFEYLDASLVLFANLMQWPLERVAYLPLNTSNDTHKPIITNYDVMQLEKVNMADNMLYKWFLEKFKEKIYKYGIKKLKIGIGKLMAINQEIREKCVKSITNKGYAKTFSYELKENTNICQYITMNELKYTSYLRNTQYERHRKYKALDKLMNNN</sequence>
<reference evidence="12" key="1">
    <citation type="submission" date="2025-08" db="UniProtKB">
        <authorList>
            <consortium name="RefSeq"/>
        </authorList>
    </citation>
    <scope>IDENTIFICATION</scope>
    <source>
        <tissue evidence="12">Whole body</tissue>
    </source>
</reference>
<gene>
    <name evidence="12" type="primary">LOC112687891</name>
</gene>
<keyword evidence="11" id="KW-1185">Reference proteome</keyword>
<name>A0A8B8G1X8_9HEMI</name>
<dbReference type="Gene3D" id="3.40.50.300">
    <property type="entry name" value="P-loop containing nucleotide triphosphate hydrolases"/>
    <property type="match status" value="1"/>
</dbReference>
<dbReference type="PANTHER" id="PTHR14647">
    <property type="entry name" value="GALACTOSE-3-O-SULFOTRANSFERASE"/>
    <property type="match status" value="1"/>
</dbReference>
<protein>
    <submittedName>
        <fullName evidence="12">Galactosylceramide sulfotransferase-like</fullName>
    </submittedName>
</protein>
<keyword evidence="5" id="KW-0735">Signal-anchor</keyword>
<dbReference type="RefSeq" id="XP_025416655.1">
    <property type="nucleotide sequence ID" value="XM_025560870.1"/>
</dbReference>
<dbReference type="PANTHER" id="PTHR14647:SF87">
    <property type="entry name" value="PUTATIVE-RELATED"/>
    <property type="match status" value="1"/>
</dbReference>
<accession>A0A8B8G1X8</accession>
<dbReference type="OrthoDB" id="514299at2759"/>
<dbReference type="AlphaFoldDB" id="A0A8B8G1X8"/>
<evidence type="ECO:0000313" key="12">
    <source>
        <dbReference type="RefSeq" id="XP_025416655.1"/>
    </source>
</evidence>
<proteinExistence type="inferred from homology"/>
<dbReference type="GO" id="GO:0001733">
    <property type="term" value="F:galactosylceramide sulfotransferase activity"/>
    <property type="evidence" value="ECO:0007669"/>
    <property type="project" value="InterPro"/>
</dbReference>
<evidence type="ECO:0000256" key="4">
    <source>
        <dbReference type="ARBA" id="ARBA00022692"/>
    </source>
</evidence>
<comment type="subcellular location">
    <subcellularLocation>
        <location evidence="1">Golgi apparatus membrane</location>
        <topology evidence="1">Single-pass type II membrane protein</topology>
    </subcellularLocation>
</comment>